<organism evidence="1 2">
    <name type="scientific">Paenibacillus foliorum</name>
    <dbReference type="NCBI Taxonomy" id="2654974"/>
    <lineage>
        <taxon>Bacteria</taxon>
        <taxon>Bacillati</taxon>
        <taxon>Bacillota</taxon>
        <taxon>Bacilli</taxon>
        <taxon>Bacillales</taxon>
        <taxon>Paenibacillaceae</taxon>
        <taxon>Paenibacillus</taxon>
    </lineage>
</organism>
<proteinExistence type="predicted"/>
<dbReference type="GO" id="GO:0000287">
    <property type="term" value="F:magnesium ion binding"/>
    <property type="evidence" value="ECO:0007669"/>
    <property type="project" value="TreeGrafter"/>
</dbReference>
<dbReference type="PANTHER" id="PTHR10000">
    <property type="entry name" value="PHOSPHOSERINE PHOSPHATASE"/>
    <property type="match status" value="1"/>
</dbReference>
<sequence>MYKMLAIDIDDTLINDEKEITAGTKQALEQALAQGVTVTLATGRMYASAKQLASQLGLNVPLITYQGSLVKNAIDGKILYERSVPAEAARYLFDYCERNELHLQTYFDDILYVKERNEKIEAYAALSKIPFTVYPNFKELADKPSTKLLMIDDPAKLDEIAIELRKEIGHLVHITKSKPHFLEIIHHEGTKGDALRYLAGQYGYDMSEVISIGDSWNDHELLEAAGFGVAMGNAVDSLKKIADYITYSNNEDGVKHVVEKFVLQTSL</sequence>
<dbReference type="RefSeq" id="WP_171654655.1">
    <property type="nucleotide sequence ID" value="NZ_WHOD01000097.1"/>
</dbReference>
<evidence type="ECO:0000313" key="1">
    <source>
        <dbReference type="EMBL" id="NOU96420.1"/>
    </source>
</evidence>
<dbReference type="EMBL" id="WHOD01000097">
    <property type="protein sequence ID" value="NOU96420.1"/>
    <property type="molecule type" value="Genomic_DNA"/>
</dbReference>
<dbReference type="InterPro" id="IPR023214">
    <property type="entry name" value="HAD_sf"/>
</dbReference>
<dbReference type="AlphaFoldDB" id="A0A972H0P4"/>
<dbReference type="Proteomes" id="UP000641588">
    <property type="component" value="Unassembled WGS sequence"/>
</dbReference>
<name>A0A972H0P4_9BACL</name>
<protein>
    <submittedName>
        <fullName evidence="1">Cof-type HAD-IIB family hydrolase</fullName>
    </submittedName>
</protein>
<keyword evidence="2" id="KW-1185">Reference proteome</keyword>
<dbReference type="InterPro" id="IPR006379">
    <property type="entry name" value="HAD-SF_hydro_IIB"/>
</dbReference>
<dbReference type="GO" id="GO:0016791">
    <property type="term" value="F:phosphatase activity"/>
    <property type="evidence" value="ECO:0007669"/>
    <property type="project" value="TreeGrafter"/>
</dbReference>
<dbReference type="InterPro" id="IPR000150">
    <property type="entry name" value="Cof"/>
</dbReference>
<dbReference type="InterPro" id="IPR036412">
    <property type="entry name" value="HAD-like_sf"/>
</dbReference>
<dbReference type="NCBIfam" id="TIGR00099">
    <property type="entry name" value="Cof-subfamily"/>
    <property type="match status" value="1"/>
</dbReference>
<dbReference type="SUPFAM" id="SSF56784">
    <property type="entry name" value="HAD-like"/>
    <property type="match status" value="1"/>
</dbReference>
<dbReference type="NCBIfam" id="TIGR01484">
    <property type="entry name" value="HAD-SF-IIB"/>
    <property type="match status" value="1"/>
</dbReference>
<evidence type="ECO:0000313" key="2">
    <source>
        <dbReference type="Proteomes" id="UP000641588"/>
    </source>
</evidence>
<accession>A0A972H0P4</accession>
<dbReference type="SFLD" id="SFLDG01140">
    <property type="entry name" value="C2.B:_Phosphomannomutase_and_P"/>
    <property type="match status" value="1"/>
</dbReference>
<gene>
    <name evidence="1" type="ORF">GC093_24850</name>
</gene>
<comment type="caution">
    <text evidence="1">The sequence shown here is derived from an EMBL/GenBank/DDBJ whole genome shotgun (WGS) entry which is preliminary data.</text>
</comment>
<dbReference type="Pfam" id="PF08282">
    <property type="entry name" value="Hydrolase_3"/>
    <property type="match status" value="1"/>
</dbReference>
<dbReference type="PANTHER" id="PTHR10000:SF8">
    <property type="entry name" value="HAD SUPERFAMILY HYDROLASE-LIKE, TYPE 3"/>
    <property type="match status" value="1"/>
</dbReference>
<keyword evidence="1" id="KW-0378">Hydrolase</keyword>
<dbReference type="PROSITE" id="PS01229">
    <property type="entry name" value="COF_2"/>
    <property type="match status" value="1"/>
</dbReference>
<dbReference type="Gene3D" id="3.30.1240.10">
    <property type="match status" value="1"/>
</dbReference>
<dbReference type="SFLD" id="SFLDG01144">
    <property type="entry name" value="C2.B.4:_PGP_Like"/>
    <property type="match status" value="1"/>
</dbReference>
<dbReference type="SFLD" id="SFLDS00003">
    <property type="entry name" value="Haloacid_Dehalogenase"/>
    <property type="match status" value="1"/>
</dbReference>
<reference evidence="1" key="1">
    <citation type="submission" date="2019-10" db="EMBL/GenBank/DDBJ databases">
        <title>Description of Paenibacillus glebae sp. nov.</title>
        <authorList>
            <person name="Carlier A."/>
            <person name="Qi S."/>
        </authorList>
    </citation>
    <scope>NUCLEOTIDE SEQUENCE</scope>
    <source>
        <strain evidence="1">LMG 31456</strain>
    </source>
</reference>
<dbReference type="CDD" id="cd07516">
    <property type="entry name" value="HAD_Pase"/>
    <property type="match status" value="1"/>
</dbReference>
<dbReference type="Gene3D" id="3.40.50.1000">
    <property type="entry name" value="HAD superfamily/HAD-like"/>
    <property type="match status" value="1"/>
</dbReference>
<dbReference type="GO" id="GO:0005829">
    <property type="term" value="C:cytosol"/>
    <property type="evidence" value="ECO:0007669"/>
    <property type="project" value="TreeGrafter"/>
</dbReference>